<dbReference type="InterPro" id="IPR000997">
    <property type="entry name" value="Cholinesterase"/>
</dbReference>
<dbReference type="Pfam" id="PF04083">
    <property type="entry name" value="Abhydro_lipase"/>
    <property type="match status" value="1"/>
</dbReference>
<dbReference type="Proteomes" id="UP000790347">
    <property type="component" value="Unassembled WGS sequence"/>
</dbReference>
<dbReference type="InterPro" id="IPR006693">
    <property type="entry name" value="AB_hydrolase_lipase"/>
</dbReference>
<dbReference type="GO" id="GO:0005886">
    <property type="term" value="C:plasma membrane"/>
    <property type="evidence" value="ECO:0007669"/>
    <property type="project" value="TreeGrafter"/>
</dbReference>
<accession>A0A922L1I7</accession>
<dbReference type="GO" id="GO:0006581">
    <property type="term" value="P:acetylcholine catabolic process"/>
    <property type="evidence" value="ECO:0007669"/>
    <property type="project" value="TreeGrafter"/>
</dbReference>
<dbReference type="SUPFAM" id="SSF53474">
    <property type="entry name" value="alpha/beta-Hydrolases"/>
    <property type="match status" value="2"/>
</dbReference>
<dbReference type="InterPro" id="IPR029058">
    <property type="entry name" value="AB_hydrolase_fold"/>
</dbReference>
<dbReference type="EMBL" id="ASGP02000005">
    <property type="protein sequence ID" value="KAH9506602.1"/>
    <property type="molecule type" value="Genomic_DNA"/>
</dbReference>
<dbReference type="AlphaFoldDB" id="A0A922L1I7"/>
<dbReference type="GO" id="GO:0005615">
    <property type="term" value="C:extracellular space"/>
    <property type="evidence" value="ECO:0007669"/>
    <property type="project" value="TreeGrafter"/>
</dbReference>
<evidence type="ECO:0000259" key="13">
    <source>
        <dbReference type="Pfam" id="PF04083"/>
    </source>
</evidence>
<keyword evidence="7" id="KW-0443">Lipid metabolism</keyword>
<evidence type="ECO:0000256" key="2">
    <source>
        <dbReference type="ARBA" id="ARBA00010701"/>
    </source>
</evidence>
<organism evidence="14 15">
    <name type="scientific">Dermatophagoides farinae</name>
    <name type="common">American house dust mite</name>
    <dbReference type="NCBI Taxonomy" id="6954"/>
    <lineage>
        <taxon>Eukaryota</taxon>
        <taxon>Metazoa</taxon>
        <taxon>Ecdysozoa</taxon>
        <taxon>Arthropoda</taxon>
        <taxon>Chelicerata</taxon>
        <taxon>Arachnida</taxon>
        <taxon>Acari</taxon>
        <taxon>Acariformes</taxon>
        <taxon>Sarcoptiformes</taxon>
        <taxon>Astigmata</taxon>
        <taxon>Psoroptidia</taxon>
        <taxon>Analgoidea</taxon>
        <taxon>Pyroglyphidae</taxon>
        <taxon>Dermatophagoidinae</taxon>
        <taxon>Dermatophagoides</taxon>
    </lineage>
</organism>
<evidence type="ECO:0000256" key="11">
    <source>
        <dbReference type="SAM" id="Phobius"/>
    </source>
</evidence>
<dbReference type="GO" id="GO:0016042">
    <property type="term" value="P:lipid catabolic process"/>
    <property type="evidence" value="ECO:0007669"/>
    <property type="project" value="UniProtKB-KW"/>
</dbReference>
<dbReference type="InterPro" id="IPR002018">
    <property type="entry name" value="CarbesteraseB"/>
</dbReference>
<keyword evidence="15" id="KW-1185">Reference proteome</keyword>
<evidence type="ECO:0000256" key="4">
    <source>
        <dbReference type="ARBA" id="ARBA00022729"/>
    </source>
</evidence>
<gene>
    <name evidence="14" type="primary">lipl-2_7</name>
    <name evidence="14" type="ORF">DERF_011328</name>
</gene>
<name>A0A922L1I7_DERFA</name>
<dbReference type="GO" id="GO:0003990">
    <property type="term" value="F:acetylcholinesterase activity"/>
    <property type="evidence" value="ECO:0007669"/>
    <property type="project" value="UniProtKB-EC"/>
</dbReference>
<keyword evidence="4" id="KW-0732">Signal</keyword>
<keyword evidence="5" id="KW-0378">Hydrolase</keyword>
<dbReference type="InterPro" id="IPR050654">
    <property type="entry name" value="AChE-related_enzymes"/>
</dbReference>
<evidence type="ECO:0000256" key="8">
    <source>
        <dbReference type="ARBA" id="ARBA00023157"/>
    </source>
</evidence>
<dbReference type="Gene3D" id="3.40.50.1820">
    <property type="entry name" value="alpha/beta hydrolase"/>
    <property type="match status" value="2"/>
</dbReference>
<comment type="similarity">
    <text evidence="1">Belongs to the type-B carboxylesterase/lipase family.</text>
</comment>
<dbReference type="PANTHER" id="PTHR43918:SF4">
    <property type="entry name" value="CARBOXYLIC ESTER HYDROLASE"/>
    <property type="match status" value="1"/>
</dbReference>
<reference evidence="14" key="1">
    <citation type="submission" date="2013-05" db="EMBL/GenBank/DDBJ databases">
        <authorList>
            <person name="Yim A.K.Y."/>
            <person name="Chan T.F."/>
            <person name="Ji K.M."/>
            <person name="Liu X.Y."/>
            <person name="Zhou J.W."/>
            <person name="Li R.Q."/>
            <person name="Yang K.Y."/>
            <person name="Li J."/>
            <person name="Li M."/>
            <person name="Law P.T.W."/>
            <person name="Wu Y.L."/>
            <person name="Cai Z.L."/>
            <person name="Qin H."/>
            <person name="Bao Y."/>
            <person name="Leung R.K.K."/>
            <person name="Ng P.K.S."/>
            <person name="Zou J."/>
            <person name="Zhong X.J."/>
            <person name="Ran P.X."/>
            <person name="Zhong N.S."/>
            <person name="Liu Z.G."/>
            <person name="Tsui S.K.W."/>
        </authorList>
    </citation>
    <scope>NUCLEOTIDE SEQUENCE</scope>
    <source>
        <strain evidence="14">Derf</strain>
        <tissue evidence="14">Whole organism</tissue>
    </source>
</reference>
<protein>
    <submittedName>
        <fullName evidence="14">Alpha/beta-hydrolase lipase region</fullName>
    </submittedName>
</protein>
<keyword evidence="11" id="KW-0812">Transmembrane</keyword>
<feature type="transmembrane region" description="Helical" evidence="11">
    <location>
        <begin position="211"/>
        <end position="237"/>
    </location>
</feature>
<evidence type="ECO:0000256" key="3">
    <source>
        <dbReference type="ARBA" id="ARBA00022487"/>
    </source>
</evidence>
<feature type="domain" description="Partial AB-hydrolase lipase" evidence="13">
    <location>
        <begin position="831"/>
        <end position="890"/>
    </location>
</feature>
<keyword evidence="6" id="KW-0442">Lipid degradation</keyword>
<dbReference type="FunFam" id="3.40.50.1820:FF:000057">
    <property type="entry name" value="Lipase"/>
    <property type="match status" value="1"/>
</dbReference>
<keyword evidence="8" id="KW-1015">Disulfide bond</keyword>
<evidence type="ECO:0000256" key="5">
    <source>
        <dbReference type="ARBA" id="ARBA00022801"/>
    </source>
</evidence>
<reference evidence="14" key="2">
    <citation type="journal article" date="2022" name="Res Sq">
        <title>Comparative Genomics Reveals Insights into the Divergent Evolution of Astigmatic Mites and Household Pest Adaptations.</title>
        <authorList>
            <person name="Xiong Q."/>
            <person name="Wan A.T.-Y."/>
            <person name="Liu X.-Y."/>
            <person name="Fung C.S.-H."/>
            <person name="Xiao X."/>
            <person name="Malainual N."/>
            <person name="Hou J."/>
            <person name="Wang L."/>
            <person name="Wang M."/>
            <person name="Yang K."/>
            <person name="Cui Y."/>
            <person name="Leung E."/>
            <person name="Nong W."/>
            <person name="Shin S.-K."/>
            <person name="Au S."/>
            <person name="Jeong K.Y."/>
            <person name="Chew F.T."/>
            <person name="Hui J."/>
            <person name="Leung T.F."/>
            <person name="Tungtrongchitr A."/>
            <person name="Zhong N."/>
            <person name="Liu Z."/>
            <person name="Tsui S."/>
        </authorList>
    </citation>
    <scope>NUCLEOTIDE SEQUENCE</scope>
    <source>
        <strain evidence="14">Derf</strain>
        <tissue evidence="14">Whole organism</tissue>
    </source>
</reference>
<dbReference type="GO" id="GO:0019695">
    <property type="term" value="P:choline metabolic process"/>
    <property type="evidence" value="ECO:0007669"/>
    <property type="project" value="TreeGrafter"/>
</dbReference>
<dbReference type="PANTHER" id="PTHR43918">
    <property type="entry name" value="ACETYLCHOLINESTERASE"/>
    <property type="match status" value="1"/>
</dbReference>
<feature type="domain" description="Carboxylesterase type B" evidence="12">
    <location>
        <begin position="249"/>
        <end position="773"/>
    </location>
</feature>
<evidence type="ECO:0000256" key="6">
    <source>
        <dbReference type="ARBA" id="ARBA00022963"/>
    </source>
</evidence>
<evidence type="ECO:0000313" key="15">
    <source>
        <dbReference type="Proteomes" id="UP000790347"/>
    </source>
</evidence>
<keyword evidence="11" id="KW-1133">Transmembrane helix</keyword>
<evidence type="ECO:0000256" key="1">
    <source>
        <dbReference type="ARBA" id="ARBA00005964"/>
    </source>
</evidence>
<proteinExistence type="inferred from homology"/>
<evidence type="ECO:0000256" key="9">
    <source>
        <dbReference type="ARBA" id="ARBA00023180"/>
    </source>
</evidence>
<evidence type="ECO:0000256" key="7">
    <source>
        <dbReference type="ARBA" id="ARBA00023098"/>
    </source>
</evidence>
<keyword evidence="3" id="KW-0719">Serine esterase</keyword>
<comment type="caution">
    <text evidence="14">The sequence shown here is derived from an EMBL/GenBank/DDBJ whole genome shotgun (WGS) entry which is preliminary data.</text>
</comment>
<evidence type="ECO:0000259" key="12">
    <source>
        <dbReference type="Pfam" id="PF00135"/>
    </source>
</evidence>
<dbReference type="PRINTS" id="PR00878">
    <property type="entry name" value="CHOLNESTRASE"/>
</dbReference>
<evidence type="ECO:0000256" key="10">
    <source>
        <dbReference type="ARBA" id="ARBA00048484"/>
    </source>
</evidence>
<dbReference type="Pfam" id="PF00135">
    <property type="entry name" value="COesterase"/>
    <property type="match status" value="1"/>
</dbReference>
<keyword evidence="9" id="KW-0325">Glycoprotein</keyword>
<sequence length="1240" mass="142341">MDRKLSEALASLDSNRISKYRCPLEELFHNWTFFIDHISMIYWSCFGSNELRIELFIKKFWSFLNDFLCLYRSDQINDHAVISLIKSINDESIIHINQILLLHICWLKFGPFNHQDLKTNSHPWWISIKQVVTNMDNDPNQISNKKSVLLTEALDNIGAIADRFHVNDIELALVSTILLLKHSNNQSVKMMNNDNVACHVCHRPMFRLQQLFMAMLEFFITIIIIMFSRIFLIILVACSSCLAESNVYPEIRTPTNIIVGKQNPVQIGSNTVLVDQFTGITYGHAKRFQRPTPAWKLDTTKVKIDATRPARFCPQQSGFIEMFKSEMTAEQKQMARISENCLQLNVWVRNVTNESSFTLKPVLVWFHGGSFISDTTARLLYQGQQLAAREDIVVVTVNYRLDAFGFMYIGHQNQTLKTQTNAGIWDQLLALEWIQEHIEYFQGDSKHVTIAGFDSGATSVGLHLMSPKSRRLFQQAIMMSGSVYTQLISARSACNMNVAQMWAQMASTISCGHEWTAKTLKCLKQASIDKILQLINPFGPVSTGPEIVMDQTDDLFPFDTLSEAIDQIDTSKMVIMIGSTDDEGSQVLPMMNDKLFQQFISDQQLSWNEAIEQMVQLTSKLVPPRGCNHNKVNGDDIAKCYLSDSNVPRNFKTIGQSIGDFYVSCPMTLFAEKLIEKRQNPAQLYQYVWSQKSRPNRFAPCLEWMGACHGTDVLMMFGIPFMASNEFDENDQKISKKFMKTIGHFVHHGRPNIKKWLPWTWNETNSLHMPYSQFIDGVWKFETNWKQDQCHKLYLYYDEQLVLVIFGLPTLINGGSTFELYSDNPDIFRNTSELIESRGFQSETHRMITEDGYILTMFRLINPYMKHKRPLQPILIQHGLCGNGDYFIFSDHEALIEGGQFLDLKTLRSLNCTGLDRNSAGTSIAYILASCGYDVWLGNFRGNRYSDGHIVLNQKIDREYWSFNIDHFSHYDTPTQINYVLNYTGKSHLTYIGHSMGTTSILQLLTEKPEYSKYLKPIILMAPVTHVYHIRSPVLLLGAYTPALIKFFEKASLPFFGLPSRIWALVDQLFATFICGNSLFKPLCALIVFIINGFDYPNLAPHIIPFSAGHFPDETSMAAFAHWAQRVVYNTFSYYDYGVEENLSRYGTDIPPIYNLSKIDSENIMLISGINDWLADPDDVDILRSQLSVRPLKDYVIPYQLWNHADFLVGTNRGSEQNSVILQWLYEFFGEVAHDHHYKT</sequence>
<comment type="catalytic activity">
    <reaction evidence="10">
        <text>acetylcholine + H2O = choline + acetate + H(+)</text>
        <dbReference type="Rhea" id="RHEA:17561"/>
        <dbReference type="ChEBI" id="CHEBI:15354"/>
        <dbReference type="ChEBI" id="CHEBI:15355"/>
        <dbReference type="ChEBI" id="CHEBI:15377"/>
        <dbReference type="ChEBI" id="CHEBI:15378"/>
        <dbReference type="ChEBI" id="CHEBI:30089"/>
        <dbReference type="EC" id="3.1.1.7"/>
    </reaction>
</comment>
<evidence type="ECO:0000313" key="14">
    <source>
        <dbReference type="EMBL" id="KAH9506602.1"/>
    </source>
</evidence>
<comment type="similarity">
    <text evidence="2">Belongs to the AB hydrolase superfamily. Lipase family.</text>
</comment>
<keyword evidence="11" id="KW-0472">Membrane</keyword>